<reference evidence="2" key="2">
    <citation type="submission" date="2018-02" db="UniProtKB">
        <authorList>
            <consortium name="EnsemblPlants"/>
        </authorList>
    </citation>
    <scope>IDENTIFICATION</scope>
    <source>
        <strain evidence="2">Williams 82</strain>
    </source>
</reference>
<reference evidence="1" key="3">
    <citation type="submission" date="2018-07" db="EMBL/GenBank/DDBJ databases">
        <title>WGS assembly of Glycine max.</title>
        <authorList>
            <person name="Schmutz J."/>
            <person name="Cannon S."/>
            <person name="Schlueter J."/>
            <person name="Ma J."/>
            <person name="Mitros T."/>
            <person name="Nelson W."/>
            <person name="Hyten D."/>
            <person name="Song Q."/>
            <person name="Thelen J."/>
            <person name="Cheng J."/>
            <person name="Xu D."/>
            <person name="Hellsten U."/>
            <person name="May G."/>
            <person name="Yu Y."/>
            <person name="Sakurai T."/>
            <person name="Umezawa T."/>
            <person name="Bhattacharyya M."/>
            <person name="Sandhu D."/>
            <person name="Valliyodan B."/>
            <person name="Lindquist E."/>
            <person name="Peto M."/>
            <person name="Grant D."/>
            <person name="Shu S."/>
            <person name="Goodstein D."/>
            <person name="Barry K."/>
            <person name="Futrell-Griggs M."/>
            <person name="Abernathy B."/>
            <person name="Du J."/>
            <person name="Tian Z."/>
            <person name="Zhu L."/>
            <person name="Gill N."/>
            <person name="Joshi T."/>
            <person name="Libault M."/>
            <person name="Sethuraman A."/>
            <person name="Zhang X."/>
            <person name="Shinozaki K."/>
            <person name="Nguyen H."/>
            <person name="Wing R."/>
            <person name="Cregan P."/>
            <person name="Specht J."/>
            <person name="Grimwood J."/>
            <person name="Rokhsar D."/>
            <person name="Stacey G."/>
            <person name="Shoemaker R."/>
            <person name="Jackson S."/>
        </authorList>
    </citation>
    <scope>NUCLEOTIDE SEQUENCE</scope>
    <source>
        <tissue evidence="1">Callus</tissue>
    </source>
</reference>
<dbReference type="Gramene" id="KRH07723">
    <property type="protein sequence ID" value="KRH07723"/>
    <property type="gene ID" value="GLYMA_16G106600"/>
</dbReference>
<evidence type="ECO:0008006" key="4">
    <source>
        <dbReference type="Google" id="ProtNLM"/>
    </source>
</evidence>
<dbReference type="AlphaFoldDB" id="A0A0R0FYI9"/>
<dbReference type="InParanoid" id="A0A0R0FYI9"/>
<evidence type="ECO:0000313" key="2">
    <source>
        <dbReference type="EnsemblPlants" id="KRH07723"/>
    </source>
</evidence>
<name>A0A0R0FYI9_SOYBN</name>
<dbReference type="Proteomes" id="UP000008827">
    <property type="component" value="Chromosome 16"/>
</dbReference>
<organism evidence="1">
    <name type="scientific">Glycine max</name>
    <name type="common">Soybean</name>
    <name type="synonym">Glycine hispida</name>
    <dbReference type="NCBI Taxonomy" id="3847"/>
    <lineage>
        <taxon>Eukaryota</taxon>
        <taxon>Viridiplantae</taxon>
        <taxon>Streptophyta</taxon>
        <taxon>Embryophyta</taxon>
        <taxon>Tracheophyta</taxon>
        <taxon>Spermatophyta</taxon>
        <taxon>Magnoliopsida</taxon>
        <taxon>eudicotyledons</taxon>
        <taxon>Gunneridae</taxon>
        <taxon>Pentapetalae</taxon>
        <taxon>rosids</taxon>
        <taxon>fabids</taxon>
        <taxon>Fabales</taxon>
        <taxon>Fabaceae</taxon>
        <taxon>Papilionoideae</taxon>
        <taxon>50 kb inversion clade</taxon>
        <taxon>NPAAA clade</taxon>
        <taxon>indigoferoid/millettioid clade</taxon>
        <taxon>Phaseoleae</taxon>
        <taxon>Glycine</taxon>
        <taxon>Glycine subgen. Soja</taxon>
    </lineage>
</organism>
<reference evidence="1 2" key="1">
    <citation type="journal article" date="2010" name="Nature">
        <title>Genome sequence of the palaeopolyploid soybean.</title>
        <authorList>
            <person name="Schmutz J."/>
            <person name="Cannon S.B."/>
            <person name="Schlueter J."/>
            <person name="Ma J."/>
            <person name="Mitros T."/>
            <person name="Nelson W."/>
            <person name="Hyten D.L."/>
            <person name="Song Q."/>
            <person name="Thelen J.J."/>
            <person name="Cheng J."/>
            <person name="Xu D."/>
            <person name="Hellsten U."/>
            <person name="May G.D."/>
            <person name="Yu Y."/>
            <person name="Sakurai T."/>
            <person name="Umezawa T."/>
            <person name="Bhattacharyya M.K."/>
            <person name="Sandhu D."/>
            <person name="Valliyodan B."/>
            <person name="Lindquist E."/>
            <person name="Peto M."/>
            <person name="Grant D."/>
            <person name="Shu S."/>
            <person name="Goodstein D."/>
            <person name="Barry K."/>
            <person name="Futrell-Griggs M."/>
            <person name="Abernathy B."/>
            <person name="Du J."/>
            <person name="Tian Z."/>
            <person name="Zhu L."/>
            <person name="Gill N."/>
            <person name="Joshi T."/>
            <person name="Libault M."/>
            <person name="Sethuraman A."/>
            <person name="Zhang X.-C."/>
            <person name="Shinozaki K."/>
            <person name="Nguyen H.T."/>
            <person name="Wing R.A."/>
            <person name="Cregan P."/>
            <person name="Specht J."/>
            <person name="Grimwood J."/>
            <person name="Rokhsar D."/>
            <person name="Stacey G."/>
            <person name="Shoemaker R.C."/>
            <person name="Jackson S.A."/>
        </authorList>
    </citation>
    <scope>NUCLEOTIDE SEQUENCE [LARGE SCALE GENOMIC DNA]</scope>
    <source>
        <strain evidence="2">cv. Williams 82</strain>
        <tissue evidence="1">Callus</tissue>
    </source>
</reference>
<dbReference type="EnsemblPlants" id="KRH07723">
    <property type="protein sequence ID" value="KRH07723"/>
    <property type="gene ID" value="GLYMA_16G106600"/>
</dbReference>
<evidence type="ECO:0000313" key="3">
    <source>
        <dbReference type="Proteomes" id="UP000008827"/>
    </source>
</evidence>
<keyword evidence="3" id="KW-1185">Reference proteome</keyword>
<dbReference type="EMBL" id="CM000849">
    <property type="protein sequence ID" value="KRH07723.1"/>
    <property type="molecule type" value="Genomic_DNA"/>
</dbReference>
<gene>
    <name evidence="1" type="ORF">GLYMA_16G106600</name>
</gene>
<proteinExistence type="predicted"/>
<evidence type="ECO:0000313" key="1">
    <source>
        <dbReference type="EMBL" id="KRH07723.1"/>
    </source>
</evidence>
<accession>A0A0R0FYI9</accession>
<protein>
    <recommendedName>
        <fullName evidence="4">Reverse transcriptase zinc-binding domain-containing protein</fullName>
    </recommendedName>
</protein>
<sequence>MSWINLKGALPLSTKHLFMQYSFLQDASSRNRRWQYWWLAITWSTWQLRNKILFSGATFDGIKLVEDATFLMWTWLHNLEKDFTLHFNQWSNLCCLAVEPFLW</sequence>